<evidence type="ECO:0000259" key="9">
    <source>
        <dbReference type="PROSITE" id="PS50109"/>
    </source>
</evidence>
<dbReference type="SUPFAM" id="SSF55874">
    <property type="entry name" value="ATPase domain of HSP90 chaperone/DNA topoisomerase II/histidine kinase"/>
    <property type="match status" value="1"/>
</dbReference>
<keyword evidence="6 10" id="KW-0418">Kinase</keyword>
<organism evidence="10 11">
    <name type="scientific">Anaerobacillus arseniciselenatis</name>
    <dbReference type="NCBI Taxonomy" id="85682"/>
    <lineage>
        <taxon>Bacteria</taxon>
        <taxon>Bacillati</taxon>
        <taxon>Bacillota</taxon>
        <taxon>Bacilli</taxon>
        <taxon>Bacillales</taxon>
        <taxon>Bacillaceae</taxon>
        <taxon>Anaerobacillus</taxon>
    </lineage>
</organism>
<dbReference type="PANTHER" id="PTHR43065:SF10">
    <property type="entry name" value="PEROXIDE STRESS-ACTIVATED HISTIDINE KINASE MAK3"/>
    <property type="match status" value="1"/>
</dbReference>
<reference evidence="10 11" key="1">
    <citation type="submission" date="2016-10" db="EMBL/GenBank/DDBJ databases">
        <title>Draft genome sequences of four alkaliphilic bacteria belonging to the Anaerobacillus genus.</title>
        <authorList>
            <person name="Bassil N.M."/>
            <person name="Lloyd J.R."/>
        </authorList>
    </citation>
    <scope>NUCLEOTIDE SEQUENCE [LARGE SCALE GENOMIC DNA]</scope>
    <source>
        <strain evidence="10 11">DSM 15340</strain>
    </source>
</reference>
<dbReference type="EC" id="2.7.13.3" evidence="2"/>
<evidence type="ECO:0000313" key="11">
    <source>
        <dbReference type="Proteomes" id="UP000180098"/>
    </source>
</evidence>
<dbReference type="InterPro" id="IPR036097">
    <property type="entry name" value="HisK_dim/P_sf"/>
</dbReference>
<evidence type="ECO:0000256" key="3">
    <source>
        <dbReference type="ARBA" id="ARBA00022553"/>
    </source>
</evidence>
<evidence type="ECO:0000256" key="2">
    <source>
        <dbReference type="ARBA" id="ARBA00012438"/>
    </source>
</evidence>
<evidence type="ECO:0000256" key="7">
    <source>
        <dbReference type="ARBA" id="ARBA00022840"/>
    </source>
</evidence>
<dbReference type="InterPro" id="IPR003594">
    <property type="entry name" value="HATPase_dom"/>
</dbReference>
<dbReference type="Gene3D" id="1.10.287.130">
    <property type="match status" value="1"/>
</dbReference>
<keyword evidence="5" id="KW-0547">Nucleotide-binding</keyword>
<dbReference type="PANTHER" id="PTHR43065">
    <property type="entry name" value="SENSOR HISTIDINE KINASE"/>
    <property type="match status" value="1"/>
</dbReference>
<dbReference type="InterPro" id="IPR018984">
    <property type="entry name" value="Histidine_kinase_N"/>
</dbReference>
<keyword evidence="8" id="KW-0902">Two-component regulatory system</keyword>
<protein>
    <recommendedName>
        <fullName evidence="2">histidine kinase</fullName>
        <ecNumber evidence="2">2.7.13.3</ecNumber>
    </recommendedName>
</protein>
<comment type="caution">
    <text evidence="10">The sequence shown here is derived from an EMBL/GenBank/DDBJ whole genome shotgun (WGS) entry which is preliminary data.</text>
</comment>
<keyword evidence="3" id="KW-0597">Phosphoprotein</keyword>
<dbReference type="SUPFAM" id="SSF47384">
    <property type="entry name" value="Homodimeric domain of signal transducing histidine kinase"/>
    <property type="match status" value="1"/>
</dbReference>
<dbReference type="InterPro" id="IPR036890">
    <property type="entry name" value="HATPase_C_sf"/>
</dbReference>
<evidence type="ECO:0000256" key="6">
    <source>
        <dbReference type="ARBA" id="ARBA00022777"/>
    </source>
</evidence>
<dbReference type="Pfam" id="PF02518">
    <property type="entry name" value="HATPase_c"/>
    <property type="match status" value="1"/>
</dbReference>
<sequence>MSSVSTNTYLIGFFEKNENRILEDWWENILIDATDTQKQVIKENGYLMYQLVKRTLTDTLRDDDLKQLAHKVAKERVEANINIGDFVHNVNYGRSLIIKQTFLSGIEIEQLQAVIDKINLKFDHFIFLAVKRYTFLKEEEIEEKNYFINQSHKDKLTLLGQMSSSFVHEFRNPLTSVIGFVKLLKTDYPNLKYIDIIDHELDQLKFRITQFLHTSKNEGAQEQRKEILKVHLLLEDIIQFLYPSIVDIDVDVTSNFKTDAQVSANKNEIKQVFLNILMNSIDAITKKEKPRKITVCSFTEGDEVIINISNNGPRIPDKTMNIIFEPFYTTKELGTGIGLFVCRKIIEKHSGSISCFSNDKITTFSTRLPLLEATENGATP</sequence>
<dbReference type="AlphaFoldDB" id="A0A1S2LID6"/>
<evidence type="ECO:0000256" key="4">
    <source>
        <dbReference type="ARBA" id="ARBA00022679"/>
    </source>
</evidence>
<proteinExistence type="predicted"/>
<dbReference type="Gene3D" id="3.30.565.10">
    <property type="entry name" value="Histidine kinase-like ATPase, C-terminal domain"/>
    <property type="match status" value="1"/>
</dbReference>
<dbReference type="GO" id="GO:0000155">
    <property type="term" value="F:phosphorelay sensor kinase activity"/>
    <property type="evidence" value="ECO:0007669"/>
    <property type="project" value="InterPro"/>
</dbReference>
<dbReference type="InterPro" id="IPR004358">
    <property type="entry name" value="Sig_transdc_His_kin-like_C"/>
</dbReference>
<evidence type="ECO:0000256" key="8">
    <source>
        <dbReference type="ARBA" id="ARBA00023012"/>
    </source>
</evidence>
<dbReference type="SMART" id="SM00388">
    <property type="entry name" value="HisKA"/>
    <property type="match status" value="1"/>
</dbReference>
<evidence type="ECO:0000313" key="10">
    <source>
        <dbReference type="EMBL" id="OIJ12289.1"/>
    </source>
</evidence>
<accession>A0A1S2LID6</accession>
<evidence type="ECO:0000256" key="1">
    <source>
        <dbReference type="ARBA" id="ARBA00000085"/>
    </source>
</evidence>
<dbReference type="Pfam" id="PF09385">
    <property type="entry name" value="HisK_N"/>
    <property type="match status" value="1"/>
</dbReference>
<dbReference type="SMART" id="SM00387">
    <property type="entry name" value="HATPase_c"/>
    <property type="match status" value="1"/>
</dbReference>
<dbReference type="CDD" id="cd00082">
    <property type="entry name" value="HisKA"/>
    <property type="match status" value="1"/>
</dbReference>
<gene>
    <name evidence="10" type="ORF">BKP35_10815</name>
</gene>
<dbReference type="RefSeq" id="WP_071313368.1">
    <property type="nucleotide sequence ID" value="NZ_MLQQ01000021.1"/>
</dbReference>
<dbReference type="InterPro" id="IPR003661">
    <property type="entry name" value="HisK_dim/P_dom"/>
</dbReference>
<keyword evidence="4" id="KW-0808">Transferase</keyword>
<comment type="catalytic activity">
    <reaction evidence="1">
        <text>ATP + protein L-histidine = ADP + protein N-phospho-L-histidine.</text>
        <dbReference type="EC" id="2.7.13.3"/>
    </reaction>
</comment>
<keyword evidence="11" id="KW-1185">Reference proteome</keyword>
<keyword evidence="7" id="KW-0067">ATP-binding</keyword>
<dbReference type="GO" id="GO:0005524">
    <property type="term" value="F:ATP binding"/>
    <property type="evidence" value="ECO:0007669"/>
    <property type="project" value="UniProtKB-KW"/>
</dbReference>
<dbReference type="Pfam" id="PF00512">
    <property type="entry name" value="HisKA"/>
    <property type="match status" value="1"/>
</dbReference>
<dbReference type="EMBL" id="MLQQ01000021">
    <property type="protein sequence ID" value="OIJ12289.1"/>
    <property type="molecule type" value="Genomic_DNA"/>
</dbReference>
<evidence type="ECO:0000256" key="5">
    <source>
        <dbReference type="ARBA" id="ARBA00022741"/>
    </source>
</evidence>
<dbReference type="InterPro" id="IPR005467">
    <property type="entry name" value="His_kinase_dom"/>
</dbReference>
<name>A0A1S2LID6_9BACI</name>
<dbReference type="Gene3D" id="1.10.490.70">
    <property type="entry name" value="Histidine kinase N-terminal domain"/>
    <property type="match status" value="1"/>
</dbReference>
<dbReference type="PRINTS" id="PR00344">
    <property type="entry name" value="BCTRLSENSOR"/>
</dbReference>
<dbReference type="PROSITE" id="PS50109">
    <property type="entry name" value="HIS_KIN"/>
    <property type="match status" value="1"/>
</dbReference>
<dbReference type="Proteomes" id="UP000180098">
    <property type="component" value="Unassembled WGS sequence"/>
</dbReference>
<feature type="domain" description="Histidine kinase" evidence="9">
    <location>
        <begin position="165"/>
        <end position="372"/>
    </location>
</feature>